<evidence type="ECO:0000313" key="2">
    <source>
        <dbReference type="EMBL" id="KAG7525301.1"/>
    </source>
</evidence>
<feature type="compositionally biased region" description="Basic and acidic residues" evidence="1">
    <location>
        <begin position="604"/>
        <end position="616"/>
    </location>
</feature>
<organism evidence="2 3">
    <name type="scientific">Solea senegalensis</name>
    <name type="common">Senegalese sole</name>
    <dbReference type="NCBI Taxonomy" id="28829"/>
    <lineage>
        <taxon>Eukaryota</taxon>
        <taxon>Metazoa</taxon>
        <taxon>Chordata</taxon>
        <taxon>Craniata</taxon>
        <taxon>Vertebrata</taxon>
        <taxon>Euteleostomi</taxon>
        <taxon>Actinopterygii</taxon>
        <taxon>Neopterygii</taxon>
        <taxon>Teleostei</taxon>
        <taxon>Neoteleostei</taxon>
        <taxon>Acanthomorphata</taxon>
        <taxon>Carangaria</taxon>
        <taxon>Pleuronectiformes</taxon>
        <taxon>Pleuronectoidei</taxon>
        <taxon>Soleidae</taxon>
        <taxon>Solea</taxon>
    </lineage>
</organism>
<dbReference type="InterPro" id="IPR053309">
    <property type="entry name" value="Balbiani_Body_Formation"/>
</dbReference>
<keyword evidence="3" id="KW-1185">Reference proteome</keyword>
<dbReference type="PANTHER" id="PTHR38654:SF1">
    <property type="entry name" value="BUCKY BALL"/>
    <property type="match status" value="1"/>
</dbReference>
<proteinExistence type="predicted"/>
<feature type="compositionally biased region" description="Basic and acidic residues" evidence="1">
    <location>
        <begin position="177"/>
        <end position="186"/>
    </location>
</feature>
<dbReference type="EMBL" id="JAGKHQ010000001">
    <property type="protein sequence ID" value="KAG7525301.1"/>
    <property type="molecule type" value="Genomic_DNA"/>
</dbReference>
<feature type="compositionally biased region" description="Low complexity" evidence="1">
    <location>
        <begin position="100"/>
        <end position="112"/>
    </location>
</feature>
<dbReference type="PANTHER" id="PTHR38654">
    <property type="entry name" value="BUCKY BALL-RELATED"/>
    <property type="match status" value="1"/>
</dbReference>
<feature type="region of interest" description="Disordered" evidence="1">
    <location>
        <begin position="97"/>
        <end position="133"/>
    </location>
</feature>
<feature type="region of interest" description="Disordered" evidence="1">
    <location>
        <begin position="154"/>
        <end position="197"/>
    </location>
</feature>
<feature type="compositionally biased region" description="Polar residues" evidence="1">
    <location>
        <begin position="1"/>
        <end position="18"/>
    </location>
</feature>
<feature type="compositionally biased region" description="Basic and acidic residues" evidence="1">
    <location>
        <begin position="154"/>
        <end position="163"/>
    </location>
</feature>
<feature type="region of interest" description="Disordered" evidence="1">
    <location>
        <begin position="567"/>
        <end position="616"/>
    </location>
</feature>
<feature type="region of interest" description="Disordered" evidence="1">
    <location>
        <begin position="1"/>
        <end position="24"/>
    </location>
</feature>
<feature type="region of interest" description="Disordered" evidence="1">
    <location>
        <begin position="298"/>
        <end position="318"/>
    </location>
</feature>
<evidence type="ECO:0000256" key="1">
    <source>
        <dbReference type="SAM" id="MobiDB-lite"/>
    </source>
</evidence>
<comment type="caution">
    <text evidence="2">The sequence shown here is derived from an EMBL/GenBank/DDBJ whole genome shotgun (WGS) entry which is preliminary data.</text>
</comment>
<feature type="compositionally biased region" description="Polar residues" evidence="1">
    <location>
        <begin position="298"/>
        <end position="314"/>
    </location>
</feature>
<feature type="compositionally biased region" description="Basic and acidic residues" evidence="1">
    <location>
        <begin position="503"/>
        <end position="523"/>
    </location>
</feature>
<feature type="compositionally biased region" description="Basic residues" evidence="1">
    <location>
        <begin position="492"/>
        <end position="502"/>
    </location>
</feature>
<dbReference type="AlphaFoldDB" id="A0AAV6T7G2"/>
<name>A0AAV6T7G2_SOLSE</name>
<dbReference type="Proteomes" id="UP000693946">
    <property type="component" value="Linkage Group LG1"/>
</dbReference>
<feature type="compositionally biased region" description="Basic residues" evidence="1">
    <location>
        <begin position="113"/>
        <end position="126"/>
    </location>
</feature>
<protein>
    <recommendedName>
        <fullName evidence="4">Bucky ball</fullName>
    </recommendedName>
</protein>
<reference evidence="2 3" key="1">
    <citation type="journal article" date="2021" name="Sci. Rep.">
        <title>Chromosome anchoring in Senegalese sole (Solea senegalensis) reveals sex-associated markers and genome rearrangements in flatfish.</title>
        <authorList>
            <person name="Guerrero-Cozar I."/>
            <person name="Gomez-Garrido J."/>
            <person name="Berbel C."/>
            <person name="Martinez-Blanch J.F."/>
            <person name="Alioto T."/>
            <person name="Claros M.G."/>
            <person name="Gagnaire P.A."/>
            <person name="Manchado M."/>
        </authorList>
    </citation>
    <scope>NUCLEOTIDE SEQUENCE [LARGE SCALE GENOMIC DNA]</scope>
    <source>
        <strain evidence="2">Sse05_10M</strain>
    </source>
</reference>
<evidence type="ECO:0008006" key="4">
    <source>
        <dbReference type="Google" id="ProtNLM"/>
    </source>
</evidence>
<feature type="region of interest" description="Disordered" evidence="1">
    <location>
        <begin position="479"/>
        <end position="523"/>
    </location>
</feature>
<sequence length="616" mass="69294">MDDGSQQPHTYGSGQQRTQHPRPFFYVQPPSQPYYLYQQWQMNNPYNHYGLPGGFNFSRPCMYPYQYMQYPGFVFPPAPIYPADYRRMFEPRFHAPAWNHQQQQQQQQQQQHHPQHHLQHQGRRKMACSEAQTDPSDAITKLIECLDKIRTSDLRQGPDRELDSGVASQSSGMFSPGEEKKGEEQGHVLPSVPDDLQCPAVTLSDSTTAVYDGESSRRSLDTLSPYGCWSGALEEELPLDSSSVHEEHHGLQQIAHAEHFDEVAHVQSDIVVTGASARKCDAEELLKSSLASSVITEAKSSNSASKVEHQTSSLDAAKPDPSFQILKLPFESVLRPEAAGGGHFSSPAAPYLYNYISTQTTHERMSVLSPSLDELSSRDEMISTDLDDVDLFPKTVYTGHRLSEVIGAPPAPAEDIEDVWLPGSKRILCVCCGKNMVKGTGRSRVHNSTMYRDEAADSDEESRYGRGCEQPVRVVVRKHTAARKPHSAPPRHTGKPWYKRGQHKDPSDPFHQEGGLDRCKQESADGGGIAEVLLSELQCRTCQDGHCSEDVTPADQTRWKEGDVIPRRRQTAPPQRQETSSQRKVMYHRPRDEDNDDDEPPPLHWERGSTMRESRC</sequence>
<gene>
    <name evidence="2" type="ORF">JOB18_025177</name>
</gene>
<evidence type="ECO:0000313" key="3">
    <source>
        <dbReference type="Proteomes" id="UP000693946"/>
    </source>
</evidence>
<accession>A0AAV6T7G2</accession>